<feature type="chain" id="PRO_5045722981" evidence="1">
    <location>
        <begin position="24"/>
        <end position="91"/>
    </location>
</feature>
<feature type="signal peptide" evidence="1">
    <location>
        <begin position="1"/>
        <end position="23"/>
    </location>
</feature>
<gene>
    <name evidence="2" type="ORF">QTN89_24885</name>
</gene>
<sequence>MNRIPLVLLQPFALSLSATGVSGADALAKDYDSLQVDSGDTISIKEIAVNDSSRDREIPLRVYLPAFATRILQRASGHIHYDHGLLTSLDY</sequence>
<comment type="caution">
    <text evidence="2">The sequence shown here is derived from an EMBL/GenBank/DDBJ whole genome shotgun (WGS) entry which is preliminary data.</text>
</comment>
<dbReference type="Proteomes" id="UP001239462">
    <property type="component" value="Unassembled WGS sequence"/>
</dbReference>
<accession>A0ABT7PQW1</accession>
<evidence type="ECO:0000313" key="3">
    <source>
        <dbReference type="Proteomes" id="UP001239462"/>
    </source>
</evidence>
<keyword evidence="1" id="KW-0732">Signal</keyword>
<keyword evidence="3" id="KW-1185">Reference proteome</keyword>
<dbReference type="EMBL" id="JASZZN010000025">
    <property type="protein sequence ID" value="MDM4018713.1"/>
    <property type="molecule type" value="Genomic_DNA"/>
</dbReference>
<reference evidence="2 3" key="1">
    <citation type="submission" date="2023-06" db="EMBL/GenBank/DDBJ databases">
        <title>Roseiconus lacunae JC819 isolated from Gulf of Mannar region, Tamil Nadu.</title>
        <authorList>
            <person name="Pk S."/>
            <person name="Ch S."/>
            <person name="Ch V.R."/>
        </authorList>
    </citation>
    <scope>NUCLEOTIDE SEQUENCE [LARGE SCALE GENOMIC DNA]</scope>
    <source>
        <strain evidence="2 3">JC819</strain>
    </source>
</reference>
<name>A0ABT7PQW1_9BACT</name>
<protein>
    <submittedName>
        <fullName evidence="2">Uncharacterized protein</fullName>
    </submittedName>
</protein>
<evidence type="ECO:0000313" key="2">
    <source>
        <dbReference type="EMBL" id="MDM4018713.1"/>
    </source>
</evidence>
<proteinExistence type="predicted"/>
<organism evidence="2 3">
    <name type="scientific">Roseiconus lacunae</name>
    <dbReference type="NCBI Taxonomy" id="2605694"/>
    <lineage>
        <taxon>Bacteria</taxon>
        <taxon>Pseudomonadati</taxon>
        <taxon>Planctomycetota</taxon>
        <taxon>Planctomycetia</taxon>
        <taxon>Pirellulales</taxon>
        <taxon>Pirellulaceae</taxon>
        <taxon>Roseiconus</taxon>
    </lineage>
</organism>
<dbReference type="RefSeq" id="WP_289166622.1">
    <property type="nucleotide sequence ID" value="NZ_JASZZN010000025.1"/>
</dbReference>
<evidence type="ECO:0000256" key="1">
    <source>
        <dbReference type="SAM" id="SignalP"/>
    </source>
</evidence>